<feature type="domain" description="Cytochrome c" evidence="6">
    <location>
        <begin position="581"/>
        <end position="678"/>
    </location>
</feature>
<feature type="domain" description="Cytochrome c" evidence="6">
    <location>
        <begin position="40"/>
        <end position="131"/>
    </location>
</feature>
<comment type="caution">
    <text evidence="8">The sequence shown here is derived from an EMBL/GenBank/DDBJ whole genome shotgun (WGS) entry which is preliminary data.</text>
</comment>
<dbReference type="SUPFAM" id="SSF46626">
    <property type="entry name" value="Cytochrome c"/>
    <property type="match status" value="5"/>
</dbReference>
<dbReference type="SMART" id="SM00758">
    <property type="entry name" value="PA14"/>
    <property type="match status" value="1"/>
</dbReference>
<feature type="chain" id="PRO_5015541143" evidence="5">
    <location>
        <begin position="26"/>
        <end position="906"/>
    </location>
</feature>
<keyword evidence="5" id="KW-0732">Signal</keyword>
<keyword evidence="3 4" id="KW-0408">Iron</keyword>
<accession>A0A2S8GDA6</accession>
<dbReference type="Gene3D" id="1.10.760.10">
    <property type="entry name" value="Cytochrome c-like domain"/>
    <property type="match status" value="4"/>
</dbReference>
<dbReference type="InterPro" id="IPR009056">
    <property type="entry name" value="Cyt_c-like_dom"/>
</dbReference>
<dbReference type="InterPro" id="IPR011658">
    <property type="entry name" value="PA14_dom"/>
</dbReference>
<proteinExistence type="predicted"/>
<evidence type="ECO:0000256" key="1">
    <source>
        <dbReference type="ARBA" id="ARBA00022617"/>
    </source>
</evidence>
<dbReference type="OrthoDB" id="9804649at2"/>
<dbReference type="Pfam" id="PF07691">
    <property type="entry name" value="PA14"/>
    <property type="match status" value="1"/>
</dbReference>
<evidence type="ECO:0000256" key="2">
    <source>
        <dbReference type="ARBA" id="ARBA00022723"/>
    </source>
</evidence>
<dbReference type="GO" id="GO:0020037">
    <property type="term" value="F:heme binding"/>
    <property type="evidence" value="ECO:0007669"/>
    <property type="project" value="InterPro"/>
</dbReference>
<organism evidence="8 9">
    <name type="scientific">Blastopirellula marina</name>
    <dbReference type="NCBI Taxonomy" id="124"/>
    <lineage>
        <taxon>Bacteria</taxon>
        <taxon>Pseudomonadati</taxon>
        <taxon>Planctomycetota</taxon>
        <taxon>Planctomycetia</taxon>
        <taxon>Pirellulales</taxon>
        <taxon>Pirellulaceae</taxon>
        <taxon>Blastopirellula</taxon>
    </lineage>
</organism>
<reference evidence="8 9" key="1">
    <citation type="submission" date="2018-02" db="EMBL/GenBank/DDBJ databases">
        <title>Comparative genomes isolates from brazilian mangrove.</title>
        <authorList>
            <person name="Araujo J.E."/>
            <person name="Taketani R.G."/>
            <person name="Silva M.C.P."/>
            <person name="Loureco M.V."/>
            <person name="Andreote F.D."/>
        </authorList>
    </citation>
    <scope>NUCLEOTIDE SEQUENCE [LARGE SCALE GENOMIC DNA]</scope>
    <source>
        <strain evidence="8 9">Nap-Phe MGV</strain>
    </source>
</reference>
<evidence type="ECO:0000313" key="9">
    <source>
        <dbReference type="Proteomes" id="UP000237819"/>
    </source>
</evidence>
<dbReference type="PROSITE" id="PS51820">
    <property type="entry name" value="PA14"/>
    <property type="match status" value="1"/>
</dbReference>
<dbReference type="PROSITE" id="PS51007">
    <property type="entry name" value="CYTC"/>
    <property type="match status" value="4"/>
</dbReference>
<feature type="domain" description="Cytochrome c" evidence="6">
    <location>
        <begin position="141"/>
        <end position="224"/>
    </location>
</feature>
<dbReference type="PANTHER" id="PTHR33546">
    <property type="entry name" value="LARGE, MULTIFUNCTIONAL SECRETED PROTEIN-RELATED"/>
    <property type="match status" value="1"/>
</dbReference>
<dbReference type="EMBL" id="PUHZ01000025">
    <property type="protein sequence ID" value="PQO42448.1"/>
    <property type="molecule type" value="Genomic_DNA"/>
</dbReference>
<gene>
    <name evidence="8" type="ORF">C5Y93_29415</name>
</gene>
<dbReference type="PANTHER" id="PTHR33546:SF1">
    <property type="entry name" value="LARGE, MULTIFUNCTIONAL SECRETED PROTEIN"/>
    <property type="match status" value="1"/>
</dbReference>
<dbReference type="GO" id="GO:0046872">
    <property type="term" value="F:metal ion binding"/>
    <property type="evidence" value="ECO:0007669"/>
    <property type="project" value="UniProtKB-KW"/>
</dbReference>
<evidence type="ECO:0000259" key="7">
    <source>
        <dbReference type="PROSITE" id="PS51820"/>
    </source>
</evidence>
<dbReference type="Gene3D" id="3.90.182.10">
    <property type="entry name" value="Toxin - Anthrax Protective Antigen,domain 1"/>
    <property type="match status" value="1"/>
</dbReference>
<dbReference type="RefSeq" id="WP_105339025.1">
    <property type="nucleotide sequence ID" value="NZ_PUHZ01000025.1"/>
</dbReference>
<dbReference type="SUPFAM" id="SSF56988">
    <property type="entry name" value="Anthrax protective antigen"/>
    <property type="match status" value="1"/>
</dbReference>
<dbReference type="InterPro" id="IPR037524">
    <property type="entry name" value="PA14/GLEYA"/>
</dbReference>
<dbReference type="GO" id="GO:0009055">
    <property type="term" value="F:electron transfer activity"/>
    <property type="evidence" value="ECO:0007669"/>
    <property type="project" value="InterPro"/>
</dbReference>
<keyword evidence="2 4" id="KW-0479">Metal-binding</keyword>
<evidence type="ECO:0000256" key="4">
    <source>
        <dbReference type="PROSITE-ProRule" id="PRU00433"/>
    </source>
</evidence>
<evidence type="ECO:0000256" key="3">
    <source>
        <dbReference type="ARBA" id="ARBA00023004"/>
    </source>
</evidence>
<feature type="domain" description="PA14" evidence="7">
    <location>
        <begin position="227"/>
        <end position="364"/>
    </location>
</feature>
<evidence type="ECO:0000259" key="6">
    <source>
        <dbReference type="PROSITE" id="PS51007"/>
    </source>
</evidence>
<evidence type="ECO:0000256" key="5">
    <source>
        <dbReference type="SAM" id="SignalP"/>
    </source>
</evidence>
<keyword evidence="1 4" id="KW-0349">Heme</keyword>
<name>A0A2S8GDA6_9BACT</name>
<sequence>MSLQRCSFLAAWTFAALIVPSFVFAEPIVPGYQQYHSQASDAAGGELLLSELNCVACHAEGEASLGNLAPKQAPDLAQVGTRVRPEYLRDYLKDPHQMKPGATMPDVLGGLPADEREEAIENLAHFLASTGRLQEARRRTREVAEGKVLFHEVGCVACHGPREGSGVDIAGLKPLGNLEAKYSVPSLTTFLQDPLKVRASGRMPSLRLESGDAGKIAQYLLQDLNVDVPANLTYTYYEQNGLSELPDFSKLTPKESGETMSFDIGLAHRKDNFAFVFEGSLHIGQAGEYTFHLESDDGSRIEIDGKQVAINDGIHPKQRRSGKIHLEPGMHELRVEYFEGAGQEEFDVLFDGPGGIKNAHVADHVFSSKEPMEEGQDKFEVDRSRAEKGRLQFVSLGCANCHSMPQVKPDLAAMRGPSLADLNLAKGCLSASPGDAPNYQLTDEQRESLAAAIKHRRQPDAMPWEPEQMVRRHLATFNCYACHARDEIGGVNPELNVFFHTSQAEMGDEGRIPPTLHGVGAKLSDRWMKKVLSEGAKDRPYMKTVMPNFGYANVGGLAPLFAQLDTLPEHPPIEIPETEGRIKATGRHMVGDKVFGCIKCHTFAGEKASGVQGIDMTLMTQRLNHDWFLAYVLDPPRFRKGTRMPTAWPNGQSVMKKILSGDADQQIEAIWRYLEDGRSAPKPFGVGQQPIELIAWRKAVIYRNFIEGAGSRAIGIGFPEKANIAFDAANMDLALIWQGSFIDASRHWTGRGQGFEGPLGDNVVALPSAPPFAYLKDPAAKWPTESGKPAGYQFLGYRLDEANNPTFRYRFGDLTISETYTAEKTGEFPSLTREIQVEGHPANGTLMFRALAGGDIQTQENRWYQLSGGLKLQVTGAEATVRKEQADLLIEVPTGDDRSFTLKYVW</sequence>
<feature type="domain" description="Cytochrome c" evidence="6">
    <location>
        <begin position="384"/>
        <end position="457"/>
    </location>
</feature>
<feature type="signal peptide" evidence="5">
    <location>
        <begin position="1"/>
        <end position="25"/>
    </location>
</feature>
<protein>
    <submittedName>
        <fullName evidence="8">Cytochrome c1</fullName>
    </submittedName>
</protein>
<dbReference type="InterPro" id="IPR036909">
    <property type="entry name" value="Cyt_c-like_dom_sf"/>
</dbReference>
<dbReference type="AlphaFoldDB" id="A0A2S8GDA6"/>
<dbReference type="Proteomes" id="UP000237819">
    <property type="component" value="Unassembled WGS sequence"/>
</dbReference>
<evidence type="ECO:0000313" key="8">
    <source>
        <dbReference type="EMBL" id="PQO42448.1"/>
    </source>
</evidence>